<sequence>MKFFKILFFTVTCVFIETLAQHANHKPAKPASFPISADDDQCQLCSSFCENHMCCDDGFSKCGISDQKCVCFQSDFVPERRPLPIAVQPVPIAVQPVPIAVPPVPTTVQPVPIAVQPVWVPKPVE</sequence>
<keyword evidence="3" id="KW-1185">Reference proteome</keyword>
<feature type="signal peptide" evidence="1">
    <location>
        <begin position="1"/>
        <end position="20"/>
    </location>
</feature>
<reference evidence="2 3" key="1">
    <citation type="submission" date="2024-08" db="EMBL/GenBank/DDBJ databases">
        <authorList>
            <person name="Cucini C."/>
            <person name="Frati F."/>
        </authorList>
    </citation>
    <scope>NUCLEOTIDE SEQUENCE [LARGE SCALE GENOMIC DNA]</scope>
</reference>
<proteinExistence type="predicted"/>
<feature type="chain" id="PRO_5045784501" evidence="1">
    <location>
        <begin position="21"/>
        <end position="125"/>
    </location>
</feature>
<accession>A0ABP1RVD3</accession>
<dbReference type="EMBL" id="CAXLJM020000111">
    <property type="protein sequence ID" value="CAL8136524.1"/>
    <property type="molecule type" value="Genomic_DNA"/>
</dbReference>
<gene>
    <name evidence="2" type="ORF">ODALV1_LOCUS26484</name>
</gene>
<evidence type="ECO:0000313" key="2">
    <source>
        <dbReference type="EMBL" id="CAL8136524.1"/>
    </source>
</evidence>
<organism evidence="2 3">
    <name type="scientific">Orchesella dallaii</name>
    <dbReference type="NCBI Taxonomy" id="48710"/>
    <lineage>
        <taxon>Eukaryota</taxon>
        <taxon>Metazoa</taxon>
        <taxon>Ecdysozoa</taxon>
        <taxon>Arthropoda</taxon>
        <taxon>Hexapoda</taxon>
        <taxon>Collembola</taxon>
        <taxon>Entomobryomorpha</taxon>
        <taxon>Entomobryoidea</taxon>
        <taxon>Orchesellidae</taxon>
        <taxon>Orchesellinae</taxon>
        <taxon>Orchesella</taxon>
    </lineage>
</organism>
<evidence type="ECO:0000313" key="3">
    <source>
        <dbReference type="Proteomes" id="UP001642540"/>
    </source>
</evidence>
<dbReference type="Proteomes" id="UP001642540">
    <property type="component" value="Unassembled WGS sequence"/>
</dbReference>
<name>A0ABP1RVD3_9HEXA</name>
<keyword evidence="1" id="KW-0732">Signal</keyword>
<evidence type="ECO:0000256" key="1">
    <source>
        <dbReference type="SAM" id="SignalP"/>
    </source>
</evidence>
<protein>
    <submittedName>
        <fullName evidence="2">Uncharacterized protein</fullName>
    </submittedName>
</protein>
<comment type="caution">
    <text evidence="2">The sequence shown here is derived from an EMBL/GenBank/DDBJ whole genome shotgun (WGS) entry which is preliminary data.</text>
</comment>